<dbReference type="OrthoDB" id="9815897at2"/>
<dbReference type="AlphaFoldDB" id="A0A3N4NMU6"/>
<keyword evidence="3" id="KW-1185">Reference proteome</keyword>
<name>A0A3N4NMU6_9FLAO</name>
<comment type="caution">
    <text evidence="2">The sequence shown here is derived from an EMBL/GenBank/DDBJ whole genome shotgun (WGS) entry which is preliminary data.</text>
</comment>
<dbReference type="RefSeq" id="WP_123898569.1">
    <property type="nucleotide sequence ID" value="NZ_RPFJ01000017.1"/>
</dbReference>
<dbReference type="InterPro" id="IPR021215">
    <property type="entry name" value="DUF2752"/>
</dbReference>
<evidence type="ECO:0000313" key="3">
    <source>
        <dbReference type="Proteomes" id="UP000270856"/>
    </source>
</evidence>
<keyword evidence="1" id="KW-0472">Membrane</keyword>
<dbReference type="Pfam" id="PF10825">
    <property type="entry name" value="DUF2752"/>
    <property type="match status" value="1"/>
</dbReference>
<evidence type="ECO:0000313" key="2">
    <source>
        <dbReference type="EMBL" id="RPD94476.1"/>
    </source>
</evidence>
<sequence length="125" mass="14095">MLLLSGVIALFYFIVFPNEIGFILRCPLYDTTGVYCPGCGSQRAIHNLVHGNFLAALKQNIMLILGVLALLYHYGIVLSNSIFKTNFKSILNNKKVLLIALAILLLFWILRNIPYYPFTFLAPTN</sequence>
<gene>
    <name evidence="2" type="ORF">EGM88_12095</name>
</gene>
<keyword evidence="1" id="KW-0812">Transmembrane</keyword>
<feature type="transmembrane region" description="Helical" evidence="1">
    <location>
        <begin position="95"/>
        <end position="113"/>
    </location>
</feature>
<reference evidence="2 3" key="1">
    <citation type="submission" date="2018-11" db="EMBL/GenBank/DDBJ databases">
        <title>Aureibaculum marinum gen. nov., sp. nov., a member of the family Flavobacteriaceae isolated from the Bohai Sea.</title>
        <authorList>
            <person name="Ji X."/>
        </authorList>
    </citation>
    <scope>NUCLEOTIDE SEQUENCE [LARGE SCALE GENOMIC DNA]</scope>
    <source>
        <strain evidence="2 3">BH-SD17</strain>
    </source>
</reference>
<accession>A0A3N4NMU6</accession>
<protein>
    <submittedName>
        <fullName evidence="2">DUF2752 domain-containing protein</fullName>
    </submittedName>
</protein>
<evidence type="ECO:0000256" key="1">
    <source>
        <dbReference type="SAM" id="Phobius"/>
    </source>
</evidence>
<proteinExistence type="predicted"/>
<dbReference type="Proteomes" id="UP000270856">
    <property type="component" value="Unassembled WGS sequence"/>
</dbReference>
<keyword evidence="1" id="KW-1133">Transmembrane helix</keyword>
<dbReference type="EMBL" id="RPFJ01000017">
    <property type="protein sequence ID" value="RPD94476.1"/>
    <property type="molecule type" value="Genomic_DNA"/>
</dbReference>
<organism evidence="2 3">
    <name type="scientific">Aureibaculum marinum</name>
    <dbReference type="NCBI Taxonomy" id="2487930"/>
    <lineage>
        <taxon>Bacteria</taxon>
        <taxon>Pseudomonadati</taxon>
        <taxon>Bacteroidota</taxon>
        <taxon>Flavobacteriia</taxon>
        <taxon>Flavobacteriales</taxon>
        <taxon>Flavobacteriaceae</taxon>
        <taxon>Aureibaculum</taxon>
    </lineage>
</organism>
<feature type="transmembrane region" description="Helical" evidence="1">
    <location>
        <begin position="61"/>
        <end position="83"/>
    </location>
</feature>